<keyword evidence="7" id="KW-1185">Reference proteome</keyword>
<dbReference type="InterPro" id="IPR000281">
    <property type="entry name" value="HTH_RpiR"/>
</dbReference>
<gene>
    <name evidence="6" type="ORF">CIL05_17250</name>
</gene>
<evidence type="ECO:0000259" key="4">
    <source>
        <dbReference type="PROSITE" id="PS51071"/>
    </source>
</evidence>
<dbReference type="GO" id="GO:0097367">
    <property type="term" value="F:carbohydrate derivative binding"/>
    <property type="evidence" value="ECO:0007669"/>
    <property type="project" value="InterPro"/>
</dbReference>
<dbReference type="CDD" id="cd05013">
    <property type="entry name" value="SIS_RpiR"/>
    <property type="match status" value="1"/>
</dbReference>
<keyword evidence="2" id="KW-0238">DNA-binding</keyword>
<evidence type="ECO:0000256" key="3">
    <source>
        <dbReference type="ARBA" id="ARBA00023163"/>
    </source>
</evidence>
<feature type="domain" description="HTH rpiR-type" evidence="4">
    <location>
        <begin position="6"/>
        <end position="82"/>
    </location>
</feature>
<keyword evidence="1" id="KW-0805">Transcription regulation</keyword>
<feature type="domain" description="SIS" evidence="5">
    <location>
        <begin position="126"/>
        <end position="266"/>
    </location>
</feature>
<name>A0A2A2I9H7_9BACI</name>
<dbReference type="GO" id="GO:0003700">
    <property type="term" value="F:DNA-binding transcription factor activity"/>
    <property type="evidence" value="ECO:0007669"/>
    <property type="project" value="InterPro"/>
</dbReference>
<dbReference type="Gene3D" id="1.10.10.10">
    <property type="entry name" value="Winged helix-like DNA-binding domain superfamily/Winged helix DNA-binding domain"/>
    <property type="match status" value="1"/>
</dbReference>
<reference evidence="6 7" key="1">
    <citation type="submission" date="2017-08" db="EMBL/GenBank/DDBJ databases">
        <title>Virgibacillus indicus sp. nov. and Virgibacillus profoundi sp. nov, two moderately halophilic bacteria isolated from marine sediment by using the Microfluidic Streak Plate.</title>
        <authorList>
            <person name="Xu B."/>
            <person name="Hu B."/>
            <person name="Wang J."/>
            <person name="Zhu Y."/>
            <person name="Huang L."/>
            <person name="Du W."/>
            <person name="Huang Y."/>
        </authorList>
    </citation>
    <scope>NUCLEOTIDE SEQUENCE [LARGE SCALE GENOMIC DNA]</scope>
    <source>
        <strain evidence="6 7">IO3-P3-H5</strain>
    </source>
</reference>
<dbReference type="InterPro" id="IPR036388">
    <property type="entry name" value="WH-like_DNA-bd_sf"/>
</dbReference>
<comment type="caution">
    <text evidence="6">The sequence shown here is derived from an EMBL/GenBank/DDBJ whole genome shotgun (WGS) entry which is preliminary data.</text>
</comment>
<evidence type="ECO:0000256" key="1">
    <source>
        <dbReference type="ARBA" id="ARBA00023015"/>
    </source>
</evidence>
<evidence type="ECO:0000256" key="2">
    <source>
        <dbReference type="ARBA" id="ARBA00023125"/>
    </source>
</evidence>
<dbReference type="InterPro" id="IPR009057">
    <property type="entry name" value="Homeodomain-like_sf"/>
</dbReference>
<dbReference type="SUPFAM" id="SSF53697">
    <property type="entry name" value="SIS domain"/>
    <property type="match status" value="1"/>
</dbReference>
<evidence type="ECO:0000313" key="6">
    <source>
        <dbReference type="EMBL" id="PAV28379.1"/>
    </source>
</evidence>
<evidence type="ECO:0000313" key="7">
    <source>
        <dbReference type="Proteomes" id="UP000218887"/>
    </source>
</evidence>
<dbReference type="PANTHER" id="PTHR30514">
    <property type="entry name" value="GLUCOKINASE"/>
    <property type="match status" value="1"/>
</dbReference>
<dbReference type="PANTHER" id="PTHR30514:SF1">
    <property type="entry name" value="HTH-TYPE TRANSCRIPTIONAL REGULATOR HEXR-RELATED"/>
    <property type="match status" value="1"/>
</dbReference>
<proteinExistence type="predicted"/>
<dbReference type="SUPFAM" id="SSF46689">
    <property type="entry name" value="Homeodomain-like"/>
    <property type="match status" value="1"/>
</dbReference>
<dbReference type="InterPro" id="IPR047640">
    <property type="entry name" value="RpiR-like"/>
</dbReference>
<dbReference type="Proteomes" id="UP000218887">
    <property type="component" value="Unassembled WGS sequence"/>
</dbReference>
<organism evidence="6 7">
    <name type="scientific">Virgibacillus profundi</name>
    <dbReference type="NCBI Taxonomy" id="2024555"/>
    <lineage>
        <taxon>Bacteria</taxon>
        <taxon>Bacillati</taxon>
        <taxon>Bacillota</taxon>
        <taxon>Bacilli</taxon>
        <taxon>Bacillales</taxon>
        <taxon>Bacillaceae</taxon>
        <taxon>Virgibacillus</taxon>
    </lineage>
</organism>
<sequence>MSDNTQHCLLSIRSNYKNFSEKEKIIADFTLMNPHKIIHFTINQVSEKLGISEATVFRFCRRIGFKGFQDMKISLATEVVTSVKDIHEKINEEDSIGVITRKSFQSNIKTIEDTLRIQDENLITKVVEAILGAQKIQFFGVGGSAFVALDAYHKFIRSGINVNADLDSHLQMMSASQMTNNDLAIIISHSGSTKDILDLMQIFEENETQTVAITNFTKSPLTEKADISLYTIAAETDFRSEALSSRIAQLSIIDALYVNVMIANKESSWSVLQKMRGSMSIKYL</sequence>
<protein>
    <submittedName>
        <fullName evidence="6">RpiR family transcriptional regulator</fullName>
    </submittedName>
</protein>
<dbReference type="InterPro" id="IPR046348">
    <property type="entry name" value="SIS_dom_sf"/>
</dbReference>
<dbReference type="InterPro" id="IPR035472">
    <property type="entry name" value="RpiR-like_SIS"/>
</dbReference>
<dbReference type="InterPro" id="IPR001347">
    <property type="entry name" value="SIS_dom"/>
</dbReference>
<dbReference type="GO" id="GO:1901135">
    <property type="term" value="P:carbohydrate derivative metabolic process"/>
    <property type="evidence" value="ECO:0007669"/>
    <property type="project" value="InterPro"/>
</dbReference>
<keyword evidence="3" id="KW-0804">Transcription</keyword>
<dbReference type="PROSITE" id="PS51071">
    <property type="entry name" value="HTH_RPIR"/>
    <property type="match status" value="1"/>
</dbReference>
<dbReference type="AlphaFoldDB" id="A0A2A2I9H7"/>
<dbReference type="Pfam" id="PF01418">
    <property type="entry name" value="HTH_6"/>
    <property type="match status" value="1"/>
</dbReference>
<dbReference type="OrthoDB" id="3684496at2"/>
<dbReference type="Pfam" id="PF01380">
    <property type="entry name" value="SIS"/>
    <property type="match status" value="1"/>
</dbReference>
<dbReference type="RefSeq" id="WP_095656795.1">
    <property type="nucleotide sequence ID" value="NZ_NPOA01000013.1"/>
</dbReference>
<dbReference type="PROSITE" id="PS51464">
    <property type="entry name" value="SIS"/>
    <property type="match status" value="1"/>
</dbReference>
<evidence type="ECO:0000259" key="5">
    <source>
        <dbReference type="PROSITE" id="PS51464"/>
    </source>
</evidence>
<dbReference type="GO" id="GO:0003677">
    <property type="term" value="F:DNA binding"/>
    <property type="evidence" value="ECO:0007669"/>
    <property type="project" value="UniProtKB-KW"/>
</dbReference>
<dbReference type="EMBL" id="NPOA01000013">
    <property type="protein sequence ID" value="PAV28379.1"/>
    <property type="molecule type" value="Genomic_DNA"/>
</dbReference>
<dbReference type="Gene3D" id="3.40.50.10490">
    <property type="entry name" value="Glucose-6-phosphate isomerase like protein, domain 1"/>
    <property type="match status" value="1"/>
</dbReference>
<accession>A0A2A2I9H7</accession>